<gene>
    <name evidence="1" type="ORF">DAEQUDRAFT_429004</name>
</gene>
<accession>A0A165NJL0</accession>
<protein>
    <submittedName>
        <fullName evidence="1">Uncharacterized protein</fullName>
    </submittedName>
</protein>
<sequence>MTATLSCASVISRAVHCYDFRPQYERTSVAYPCLVGLFLKANSACNGSPCDHDSSCPSQNIVRVPHRFFLSAQGWSAETSGSIYQDLDG</sequence>
<evidence type="ECO:0000313" key="1">
    <source>
        <dbReference type="EMBL" id="KZT67046.1"/>
    </source>
</evidence>
<dbReference type="Proteomes" id="UP000076727">
    <property type="component" value="Unassembled WGS sequence"/>
</dbReference>
<dbReference type="AlphaFoldDB" id="A0A165NJL0"/>
<organism evidence="1 2">
    <name type="scientific">Daedalea quercina L-15889</name>
    <dbReference type="NCBI Taxonomy" id="1314783"/>
    <lineage>
        <taxon>Eukaryota</taxon>
        <taxon>Fungi</taxon>
        <taxon>Dikarya</taxon>
        <taxon>Basidiomycota</taxon>
        <taxon>Agaricomycotina</taxon>
        <taxon>Agaricomycetes</taxon>
        <taxon>Polyporales</taxon>
        <taxon>Fomitopsis</taxon>
    </lineage>
</organism>
<dbReference type="EMBL" id="KV429081">
    <property type="protein sequence ID" value="KZT67046.1"/>
    <property type="molecule type" value="Genomic_DNA"/>
</dbReference>
<proteinExistence type="predicted"/>
<name>A0A165NJL0_9APHY</name>
<keyword evidence="2" id="KW-1185">Reference proteome</keyword>
<evidence type="ECO:0000313" key="2">
    <source>
        <dbReference type="Proteomes" id="UP000076727"/>
    </source>
</evidence>
<reference evidence="1 2" key="1">
    <citation type="journal article" date="2016" name="Mol. Biol. Evol.">
        <title>Comparative Genomics of Early-Diverging Mushroom-Forming Fungi Provides Insights into the Origins of Lignocellulose Decay Capabilities.</title>
        <authorList>
            <person name="Nagy L.G."/>
            <person name="Riley R."/>
            <person name="Tritt A."/>
            <person name="Adam C."/>
            <person name="Daum C."/>
            <person name="Floudas D."/>
            <person name="Sun H."/>
            <person name="Yadav J.S."/>
            <person name="Pangilinan J."/>
            <person name="Larsson K.H."/>
            <person name="Matsuura K."/>
            <person name="Barry K."/>
            <person name="Labutti K."/>
            <person name="Kuo R."/>
            <person name="Ohm R.A."/>
            <person name="Bhattacharya S.S."/>
            <person name="Shirouzu T."/>
            <person name="Yoshinaga Y."/>
            <person name="Martin F.M."/>
            <person name="Grigoriev I.V."/>
            <person name="Hibbett D.S."/>
        </authorList>
    </citation>
    <scope>NUCLEOTIDE SEQUENCE [LARGE SCALE GENOMIC DNA]</scope>
    <source>
        <strain evidence="1 2">L-15889</strain>
    </source>
</reference>